<sequence>MLAFLRSHPHQAWVRAKSDSTIQETTGHYMTLSHRRGSQKPILLTAASATGLAHGIHVTELPRTFADAVKVTWRLGIRYVWIDCLCIYQDSEQDWRSESAKMGLVYQNSWLNIAAIDSPDCNGGCFSTRNPKLIEPFKVPFRFSSSDYISVTLDWYTEVDTSLLSQRAWVLQERLLSSRQLHFGFSQVYWECRNHNASEILLGGLIENLRYGSSRLKQFAAAINRLAHDFQAQSTSVGTVNMLLRSIEDNPYADIALWDIYAFWKNNVEYYSSRSLTFPRDRLVAISGVAKEMAKAANDQYLAGIWKSKLLFDLLWRVSSRNLESRPRSLRAPAWSWASIDGGVDYILPEYSDKATVEVLEARVSPLSDDACAEILTVISVCDAGFILQHCSL</sequence>
<dbReference type="OrthoDB" id="5362512at2759"/>
<dbReference type="STRING" id="1448308.A0A2T2NJ25"/>
<dbReference type="InterPro" id="IPR010730">
    <property type="entry name" value="HET"/>
</dbReference>
<gene>
    <name evidence="2" type="ORF">BS50DRAFT_54162</name>
</gene>
<organism evidence="2 3">
    <name type="scientific">Corynespora cassiicola Philippines</name>
    <dbReference type="NCBI Taxonomy" id="1448308"/>
    <lineage>
        <taxon>Eukaryota</taxon>
        <taxon>Fungi</taxon>
        <taxon>Dikarya</taxon>
        <taxon>Ascomycota</taxon>
        <taxon>Pezizomycotina</taxon>
        <taxon>Dothideomycetes</taxon>
        <taxon>Pleosporomycetidae</taxon>
        <taxon>Pleosporales</taxon>
        <taxon>Corynesporascaceae</taxon>
        <taxon>Corynespora</taxon>
    </lineage>
</organism>
<dbReference type="PANTHER" id="PTHR33112">
    <property type="entry name" value="DOMAIN PROTEIN, PUTATIVE-RELATED"/>
    <property type="match status" value="1"/>
</dbReference>
<accession>A0A2T2NJ25</accession>
<keyword evidence="3" id="KW-1185">Reference proteome</keyword>
<dbReference type="Pfam" id="PF06985">
    <property type="entry name" value="HET"/>
    <property type="match status" value="1"/>
</dbReference>
<dbReference type="PANTHER" id="PTHR33112:SF16">
    <property type="entry name" value="HETEROKARYON INCOMPATIBILITY DOMAIN-CONTAINING PROTEIN"/>
    <property type="match status" value="1"/>
</dbReference>
<reference evidence="2 3" key="1">
    <citation type="journal article" date="2018" name="Front. Microbiol.">
        <title>Genome-Wide Analysis of Corynespora cassiicola Leaf Fall Disease Putative Effectors.</title>
        <authorList>
            <person name="Lopez D."/>
            <person name="Ribeiro S."/>
            <person name="Label P."/>
            <person name="Fumanal B."/>
            <person name="Venisse J.S."/>
            <person name="Kohler A."/>
            <person name="de Oliveira R.R."/>
            <person name="Labutti K."/>
            <person name="Lipzen A."/>
            <person name="Lail K."/>
            <person name="Bauer D."/>
            <person name="Ohm R.A."/>
            <person name="Barry K.W."/>
            <person name="Spatafora J."/>
            <person name="Grigoriev I.V."/>
            <person name="Martin F.M."/>
            <person name="Pujade-Renaud V."/>
        </authorList>
    </citation>
    <scope>NUCLEOTIDE SEQUENCE [LARGE SCALE GENOMIC DNA]</scope>
    <source>
        <strain evidence="2 3">Philippines</strain>
    </source>
</reference>
<dbReference type="EMBL" id="KZ678137">
    <property type="protein sequence ID" value="PSN65256.1"/>
    <property type="molecule type" value="Genomic_DNA"/>
</dbReference>
<evidence type="ECO:0000259" key="1">
    <source>
        <dbReference type="Pfam" id="PF06985"/>
    </source>
</evidence>
<name>A0A2T2NJ25_CORCC</name>
<dbReference type="Proteomes" id="UP000240883">
    <property type="component" value="Unassembled WGS sequence"/>
</dbReference>
<protein>
    <submittedName>
        <fullName evidence="2">HET-domain-containing protein</fullName>
    </submittedName>
</protein>
<evidence type="ECO:0000313" key="3">
    <source>
        <dbReference type="Proteomes" id="UP000240883"/>
    </source>
</evidence>
<evidence type="ECO:0000313" key="2">
    <source>
        <dbReference type="EMBL" id="PSN65256.1"/>
    </source>
</evidence>
<proteinExistence type="predicted"/>
<dbReference type="AlphaFoldDB" id="A0A2T2NJ25"/>
<feature type="domain" description="Heterokaryon incompatibility" evidence="1">
    <location>
        <begin position="29"/>
        <end position="173"/>
    </location>
</feature>